<reference evidence="6 7" key="1">
    <citation type="submission" date="2016-02" db="EMBL/GenBank/DDBJ databases">
        <authorList>
            <person name="Teng J.L."/>
            <person name="Tang Y."/>
            <person name="Huang Y."/>
            <person name="Guo F."/>
            <person name="Wei W."/>
            <person name="Chen J.H."/>
            <person name="Wong S.Y."/>
            <person name="Lau S.K."/>
            <person name="Woo P.C."/>
        </authorList>
    </citation>
    <scope>NUCLEOTIDE SEQUENCE [LARGE SCALE GENOMIC DNA]</scope>
    <source>
        <strain evidence="6 7">JCM 13375</strain>
    </source>
</reference>
<name>A0A137YTC7_9ACTN</name>
<evidence type="ECO:0000256" key="4">
    <source>
        <dbReference type="SAM" id="SignalP"/>
    </source>
</evidence>
<feature type="region of interest" description="Disordered" evidence="3">
    <location>
        <begin position="118"/>
        <end position="186"/>
    </location>
</feature>
<evidence type="ECO:0000259" key="5">
    <source>
        <dbReference type="Pfam" id="PF06737"/>
    </source>
</evidence>
<organism evidence="6 7">
    <name type="scientific">Tsukamurella pseudospumae</name>
    <dbReference type="NCBI Taxonomy" id="239498"/>
    <lineage>
        <taxon>Bacteria</taxon>
        <taxon>Bacillati</taxon>
        <taxon>Actinomycetota</taxon>
        <taxon>Actinomycetes</taxon>
        <taxon>Mycobacteriales</taxon>
        <taxon>Tsukamurellaceae</taxon>
        <taxon>Tsukamurella</taxon>
    </lineage>
</organism>
<keyword evidence="7" id="KW-1185">Reference proteome</keyword>
<evidence type="ECO:0000256" key="2">
    <source>
        <dbReference type="ARBA" id="ARBA00022801"/>
    </source>
</evidence>
<dbReference type="CDD" id="cd13925">
    <property type="entry name" value="RPF"/>
    <property type="match status" value="1"/>
</dbReference>
<dbReference type="InterPro" id="IPR010618">
    <property type="entry name" value="RPF"/>
</dbReference>
<dbReference type="EMBL" id="LSRE01000050">
    <property type="protein sequence ID" value="KXO89262.1"/>
    <property type="molecule type" value="Genomic_DNA"/>
</dbReference>
<evidence type="ECO:0000313" key="7">
    <source>
        <dbReference type="Proteomes" id="UP000070409"/>
    </source>
</evidence>
<sequence length="227" mass="22627">MTARHRKQSTTSLSAAKIAAAGAMLGGAGLALAAPAANAAPDSQWDQVAACESGGNWAINTGNGYHGGLQFSPSTWAAYGGTQYAPTANQATRAQQIAIGEKVLAGQGKGAWPSCGTGLGAATQRTVSPTETSNSTRPVTKPVTPAAQKPVAKPATPAAQKPAAKPAVKPAAKPVAKPAVKPAQKPVAGQTANSAYVQQVIAQAQNGGKQVDPAVLAMLQQAAAKGY</sequence>
<keyword evidence="2" id="KW-0378">Hydrolase</keyword>
<dbReference type="InterPro" id="IPR023346">
    <property type="entry name" value="Lysozyme-like_dom_sf"/>
</dbReference>
<evidence type="ECO:0000313" key="6">
    <source>
        <dbReference type="EMBL" id="KXO89262.1"/>
    </source>
</evidence>
<accession>A0A137YTC7</accession>
<dbReference type="Gene3D" id="1.10.530.10">
    <property type="match status" value="1"/>
</dbReference>
<dbReference type="Pfam" id="PF06737">
    <property type="entry name" value="Transglycosylas"/>
    <property type="match status" value="1"/>
</dbReference>
<feature type="domain" description="Resuscitation-promoting factor core lysozyme-like" evidence="5">
    <location>
        <begin position="39"/>
        <end position="115"/>
    </location>
</feature>
<protein>
    <submittedName>
        <fullName evidence="6">Transglycosylase</fullName>
    </submittedName>
</protein>
<dbReference type="SUPFAM" id="SSF53955">
    <property type="entry name" value="Lysozyme-like"/>
    <property type="match status" value="1"/>
</dbReference>
<comment type="similarity">
    <text evidence="1">Belongs to the transglycosylase family. Rpf subfamily.</text>
</comment>
<comment type="caution">
    <text evidence="6">The sequence shown here is derived from an EMBL/GenBank/DDBJ whole genome shotgun (WGS) entry which is preliminary data.</text>
</comment>
<keyword evidence="4" id="KW-0732">Signal</keyword>
<dbReference type="RefSeq" id="WP_068747139.1">
    <property type="nucleotide sequence ID" value="NZ_LSRE01000050.1"/>
</dbReference>
<evidence type="ECO:0000256" key="3">
    <source>
        <dbReference type="SAM" id="MobiDB-lite"/>
    </source>
</evidence>
<dbReference type="Proteomes" id="UP000070409">
    <property type="component" value="Unassembled WGS sequence"/>
</dbReference>
<evidence type="ECO:0000256" key="1">
    <source>
        <dbReference type="ARBA" id="ARBA00010830"/>
    </source>
</evidence>
<feature type="chain" id="PRO_5046923281" evidence="4">
    <location>
        <begin position="34"/>
        <end position="227"/>
    </location>
</feature>
<gene>
    <name evidence="6" type="ORF">AXK61_11705</name>
</gene>
<feature type="compositionally biased region" description="Low complexity" evidence="3">
    <location>
        <begin position="141"/>
        <end position="186"/>
    </location>
</feature>
<feature type="signal peptide" evidence="4">
    <location>
        <begin position="1"/>
        <end position="33"/>
    </location>
</feature>
<feature type="compositionally biased region" description="Polar residues" evidence="3">
    <location>
        <begin position="123"/>
        <end position="138"/>
    </location>
</feature>
<proteinExistence type="inferred from homology"/>